<dbReference type="PROSITE" id="PS50097">
    <property type="entry name" value="BTB"/>
    <property type="match status" value="1"/>
</dbReference>
<sequence>MGLCTRGNIGHTCHMNYVASSDRFELIICTMSFNEPSKVSVCKIQSVSIVHHVKIIGHSLAKRFVDTHIEVSRFDLAGDTWAVQYRPTFLVSMAMNLRKKTEPLEKIFTKACGTSIMETSRIEYYAYCLKNDSILIQCSLRVEKPSCTEENKKQNVMVPPPDLNQHLGCLIESEGGADVTFHLNKEMFVAHKAVLAARSPVFRAQLFGSMMESKTDSVKIEEMKPEVFKAMLHFIYTETLPPGEDVSFEIAQHLLVAADRYGLERLKAICAKLLCAGIDAKTAVTTLSFAARHSCPQLKAFCVDFLVRC</sequence>
<reference evidence="4" key="1">
    <citation type="submission" date="2022-08" db="EMBL/GenBank/DDBJ databases">
        <authorList>
            <person name="Marques A."/>
        </authorList>
    </citation>
    <scope>NUCLEOTIDE SEQUENCE</scope>
    <source>
        <strain evidence="4">RhyPub2mFocal</strain>
        <tissue evidence="4">Leaves</tissue>
    </source>
</reference>
<dbReference type="Pfam" id="PF24570">
    <property type="entry name" value="BACK_BPM_SPOP"/>
    <property type="match status" value="1"/>
</dbReference>
<organism evidence="4 5">
    <name type="scientific">Rhynchospora pubera</name>
    <dbReference type="NCBI Taxonomy" id="906938"/>
    <lineage>
        <taxon>Eukaryota</taxon>
        <taxon>Viridiplantae</taxon>
        <taxon>Streptophyta</taxon>
        <taxon>Embryophyta</taxon>
        <taxon>Tracheophyta</taxon>
        <taxon>Spermatophyta</taxon>
        <taxon>Magnoliopsida</taxon>
        <taxon>Liliopsida</taxon>
        <taxon>Poales</taxon>
        <taxon>Cyperaceae</taxon>
        <taxon>Cyperoideae</taxon>
        <taxon>Rhynchosporeae</taxon>
        <taxon>Rhynchospora</taxon>
    </lineage>
</organism>
<dbReference type="SUPFAM" id="SSF54695">
    <property type="entry name" value="POZ domain"/>
    <property type="match status" value="1"/>
</dbReference>
<gene>
    <name evidence="4" type="ORF">LUZ62_087513</name>
</gene>
<dbReference type="Proteomes" id="UP001140206">
    <property type="component" value="Chromosome 5"/>
</dbReference>
<dbReference type="PANTHER" id="PTHR26379:SF268">
    <property type="entry name" value="OS08G0406500 PROTEIN"/>
    <property type="match status" value="1"/>
</dbReference>
<protein>
    <submittedName>
        <fullName evidence="4">BTB/POZ and MATH domain-containing protein 2</fullName>
    </submittedName>
</protein>
<dbReference type="InterPro" id="IPR056423">
    <property type="entry name" value="BACK_BPM_SPOP"/>
</dbReference>
<feature type="domain" description="BTB" evidence="3">
    <location>
        <begin position="177"/>
        <end position="244"/>
    </location>
</feature>
<dbReference type="GO" id="GO:0016567">
    <property type="term" value="P:protein ubiquitination"/>
    <property type="evidence" value="ECO:0007669"/>
    <property type="project" value="InterPro"/>
</dbReference>
<evidence type="ECO:0000259" key="3">
    <source>
        <dbReference type="PROSITE" id="PS50097"/>
    </source>
</evidence>
<evidence type="ECO:0000256" key="2">
    <source>
        <dbReference type="ARBA" id="ARBA00010846"/>
    </source>
</evidence>
<dbReference type="CDD" id="cd18280">
    <property type="entry name" value="BTB_POZ_BPM_plant"/>
    <property type="match status" value="1"/>
</dbReference>
<comment type="similarity">
    <text evidence="2">Belongs to the Tdpoz family.</text>
</comment>
<dbReference type="PANTHER" id="PTHR26379">
    <property type="entry name" value="BTB/POZ AND MATH DOMAIN-CONTAINING PROTEIN 1"/>
    <property type="match status" value="1"/>
</dbReference>
<dbReference type="AlphaFoldDB" id="A0AAV8CCW3"/>
<keyword evidence="5" id="KW-1185">Reference proteome</keyword>
<proteinExistence type="inferred from homology"/>
<dbReference type="EMBL" id="JAMFTS010000005">
    <property type="protein sequence ID" value="KAJ4753108.1"/>
    <property type="molecule type" value="Genomic_DNA"/>
</dbReference>
<dbReference type="InterPro" id="IPR045005">
    <property type="entry name" value="BPM1-6"/>
</dbReference>
<dbReference type="InterPro" id="IPR000210">
    <property type="entry name" value="BTB/POZ_dom"/>
</dbReference>
<dbReference type="SMART" id="SM00225">
    <property type="entry name" value="BTB"/>
    <property type="match status" value="1"/>
</dbReference>
<evidence type="ECO:0000256" key="1">
    <source>
        <dbReference type="ARBA" id="ARBA00004906"/>
    </source>
</evidence>
<comment type="caution">
    <text evidence="4">The sequence shown here is derived from an EMBL/GenBank/DDBJ whole genome shotgun (WGS) entry which is preliminary data.</text>
</comment>
<comment type="pathway">
    <text evidence="1">Protein modification; protein ubiquitination.</text>
</comment>
<dbReference type="InterPro" id="IPR011333">
    <property type="entry name" value="SKP1/BTB/POZ_sf"/>
</dbReference>
<dbReference type="Pfam" id="PF00651">
    <property type="entry name" value="BTB"/>
    <property type="match status" value="1"/>
</dbReference>
<accession>A0AAV8CCW3</accession>
<evidence type="ECO:0000313" key="5">
    <source>
        <dbReference type="Proteomes" id="UP001140206"/>
    </source>
</evidence>
<evidence type="ECO:0000313" key="4">
    <source>
        <dbReference type="EMBL" id="KAJ4753108.1"/>
    </source>
</evidence>
<dbReference type="Gene3D" id="3.30.710.10">
    <property type="entry name" value="Potassium Channel Kv1.1, Chain A"/>
    <property type="match status" value="1"/>
</dbReference>
<name>A0AAV8CCW3_9POAL</name>